<keyword evidence="2" id="KW-0268">Exocytosis</keyword>
<feature type="compositionally biased region" description="Gly residues" evidence="9">
    <location>
        <begin position="342"/>
        <end position="353"/>
    </location>
</feature>
<dbReference type="AlphaFoldDB" id="A0A7M7KRM9"/>
<dbReference type="GO" id="GO:0006887">
    <property type="term" value="P:exocytosis"/>
    <property type="evidence" value="ECO:0007669"/>
    <property type="project" value="UniProtKB-KW"/>
</dbReference>
<organism evidence="10 11">
    <name type="scientific">Varroa destructor</name>
    <name type="common">Honeybee mite</name>
    <dbReference type="NCBI Taxonomy" id="109461"/>
    <lineage>
        <taxon>Eukaryota</taxon>
        <taxon>Metazoa</taxon>
        <taxon>Ecdysozoa</taxon>
        <taxon>Arthropoda</taxon>
        <taxon>Chelicerata</taxon>
        <taxon>Arachnida</taxon>
        <taxon>Acari</taxon>
        <taxon>Parasitiformes</taxon>
        <taxon>Mesostigmata</taxon>
        <taxon>Gamasina</taxon>
        <taxon>Dermanyssoidea</taxon>
        <taxon>Varroidae</taxon>
        <taxon>Varroa</taxon>
    </lineage>
</organism>
<dbReference type="OrthoDB" id="10251692at2759"/>
<dbReference type="RefSeq" id="XP_022670699.1">
    <property type="nucleotide sequence ID" value="XM_022814964.1"/>
</dbReference>
<dbReference type="KEGG" id="vde:111254284"/>
<dbReference type="EnsemblMetazoa" id="XM_022814964">
    <property type="protein sequence ID" value="XP_022670699"/>
    <property type="gene ID" value="LOC111254284"/>
</dbReference>
<dbReference type="PANTHER" id="PTHR24171">
    <property type="entry name" value="ANKYRIN REPEAT DOMAIN-CONTAINING PROTEIN 39-RELATED"/>
    <property type="match status" value="1"/>
</dbReference>
<keyword evidence="4" id="KW-0677">Repeat</keyword>
<accession>A0A7M7KRM9</accession>
<comment type="subcellular location">
    <subcellularLocation>
        <location evidence="1">Target cell membrane</location>
    </subcellularLocation>
</comment>
<keyword evidence="5" id="KW-0800">Toxin</keyword>
<dbReference type="PROSITE" id="PS50088">
    <property type="entry name" value="ANK_REPEAT"/>
    <property type="match status" value="2"/>
</dbReference>
<evidence type="ECO:0000256" key="6">
    <source>
        <dbReference type="ARBA" id="ARBA00023043"/>
    </source>
</evidence>
<feature type="repeat" description="ANK" evidence="8">
    <location>
        <begin position="493"/>
        <end position="525"/>
    </location>
</feature>
<feature type="compositionally biased region" description="Polar residues" evidence="9">
    <location>
        <begin position="378"/>
        <end position="390"/>
    </location>
</feature>
<proteinExistence type="predicted"/>
<evidence type="ECO:0000256" key="5">
    <source>
        <dbReference type="ARBA" id="ARBA00023028"/>
    </source>
</evidence>
<evidence type="ECO:0000256" key="8">
    <source>
        <dbReference type="PROSITE-ProRule" id="PRU00023"/>
    </source>
</evidence>
<feature type="repeat" description="ANK" evidence="8">
    <location>
        <begin position="460"/>
        <end position="492"/>
    </location>
</feature>
<keyword evidence="5" id="KW-0528">Neurotoxin</keyword>
<dbReference type="InterPro" id="IPR036770">
    <property type="entry name" value="Ankyrin_rpt-contain_sf"/>
</dbReference>
<keyword evidence="5" id="KW-0638">Presynaptic neurotoxin</keyword>
<protein>
    <submittedName>
        <fullName evidence="10">Uncharacterized protein</fullName>
    </submittedName>
</protein>
<feature type="compositionally biased region" description="Polar residues" evidence="9">
    <location>
        <begin position="327"/>
        <end position="340"/>
    </location>
</feature>
<keyword evidence="7" id="KW-0472">Membrane</keyword>
<dbReference type="InParanoid" id="A0A7M7KRM9"/>
<evidence type="ECO:0000256" key="7">
    <source>
        <dbReference type="ARBA" id="ARBA00023298"/>
    </source>
</evidence>
<evidence type="ECO:0000256" key="2">
    <source>
        <dbReference type="ARBA" id="ARBA00022483"/>
    </source>
</evidence>
<keyword evidence="6 8" id="KW-0040">ANK repeat</keyword>
<dbReference type="InterPro" id="IPR002110">
    <property type="entry name" value="Ankyrin_rpt"/>
</dbReference>
<evidence type="ECO:0000256" key="4">
    <source>
        <dbReference type="ARBA" id="ARBA00022737"/>
    </source>
</evidence>
<dbReference type="Gene3D" id="1.25.40.20">
    <property type="entry name" value="Ankyrin repeat-containing domain"/>
    <property type="match status" value="1"/>
</dbReference>
<dbReference type="Proteomes" id="UP000594260">
    <property type="component" value="Unplaced"/>
</dbReference>
<dbReference type="SUPFAM" id="SSF48403">
    <property type="entry name" value="Ankyrin repeat"/>
    <property type="match status" value="1"/>
</dbReference>
<evidence type="ECO:0000256" key="3">
    <source>
        <dbReference type="ARBA" id="ARBA00022537"/>
    </source>
</evidence>
<dbReference type="GeneID" id="111254284"/>
<keyword evidence="11" id="KW-1185">Reference proteome</keyword>
<dbReference type="PROSITE" id="PS50297">
    <property type="entry name" value="ANK_REP_REGION"/>
    <property type="match status" value="2"/>
</dbReference>
<sequence>MCFYRIEGDDCFGDSPLTANWLTAVVSETVQGKSAPVHNTNCQTKRSVQVVQGLYLLSILAEVNSLLWRVFGGPCKEEPTDAHPSLVVVPPARHPDAAEHHRHNPVVVGVPHSGHNPFEYLPLSLSFPLTISADSTTIGTATTTVTAHLGLLDTADSVPSLPTPALLPTAQSADFKGSSSSLISCANAPASLTPTTLAIPITPAAPLTPVSSAGSAVSPQSPLRLPSSVVPCTSSALCAFTSIVTGRHSQFFPPPALLSTLCGAPPRSSAIGVHIGAPASCCFLPRSRPLAVGLMDAPASAAHICAELYNPTQQTFTTDVIDGISQSRPNNGNMGGQQIRTGVGGLNSAGDGVGDSHESSRHHQHHHTHDTRNHSHLSGISENSVTSATENKATLAGSNEANNGYAIVKPVTVLTNLQRGNVPTQAPVTLILRCIHQLVAQGDLPKEPFAERRVDLQDSEGLTPLMWASFHGQILAVRRLLAQGAAVNARAPLGQSALLYAAHRGHAAVVRELLIHGADVNQSDSDSCTALMYAAVGDHEEACRDLLSAGASLAYINEFMDSAYDLAIAYDSQHALEVFDNHLMSLFN</sequence>
<evidence type="ECO:0000256" key="1">
    <source>
        <dbReference type="ARBA" id="ARBA00004175"/>
    </source>
</evidence>
<reference evidence="10" key="1">
    <citation type="submission" date="2021-01" db="UniProtKB">
        <authorList>
            <consortium name="EnsemblMetazoa"/>
        </authorList>
    </citation>
    <scope>IDENTIFICATION</scope>
</reference>
<keyword evidence="3" id="KW-1052">Target cell membrane</keyword>
<dbReference type="GO" id="GO:0044231">
    <property type="term" value="C:host cell presynaptic membrane"/>
    <property type="evidence" value="ECO:0007669"/>
    <property type="project" value="UniProtKB-KW"/>
</dbReference>
<name>A0A7M7KRM9_VARDE</name>
<evidence type="ECO:0000313" key="10">
    <source>
        <dbReference type="EnsemblMetazoa" id="XP_022670699"/>
    </source>
</evidence>
<dbReference type="SMART" id="SM00248">
    <property type="entry name" value="ANK"/>
    <property type="match status" value="3"/>
</dbReference>
<evidence type="ECO:0000256" key="9">
    <source>
        <dbReference type="SAM" id="MobiDB-lite"/>
    </source>
</evidence>
<evidence type="ECO:0000313" key="11">
    <source>
        <dbReference type="Proteomes" id="UP000594260"/>
    </source>
</evidence>
<keyword evidence="7" id="KW-1053">Target membrane</keyword>
<feature type="region of interest" description="Disordered" evidence="9">
    <location>
        <begin position="327"/>
        <end position="390"/>
    </location>
</feature>
<dbReference type="Pfam" id="PF12796">
    <property type="entry name" value="Ank_2"/>
    <property type="match status" value="1"/>
</dbReference>
<dbReference type="GO" id="GO:0044218">
    <property type="term" value="C:other organism cell membrane"/>
    <property type="evidence" value="ECO:0007669"/>
    <property type="project" value="UniProtKB-KW"/>
</dbReference>